<sequence>MQTRACEIFREPWRMKITASSRSSSTTEMETAIANLLRHARFGAFGRKCGVAEGGSVRLTRPPFEWCYDAGWASRKASRPARSSVLK</sequence>
<keyword evidence="2" id="KW-1185">Reference proteome</keyword>
<comment type="caution">
    <text evidence="1">The sequence shown here is derived from an EMBL/GenBank/DDBJ whole genome shotgun (WGS) entry which is preliminary data.</text>
</comment>
<gene>
    <name evidence="1" type="ORF">GCM10011578_077010</name>
</gene>
<dbReference type="EMBL" id="BMML01000023">
    <property type="protein sequence ID" value="GGN35247.1"/>
    <property type="molecule type" value="Genomic_DNA"/>
</dbReference>
<name>A0A917XKD0_9ACTN</name>
<proteinExistence type="predicted"/>
<evidence type="ECO:0000313" key="1">
    <source>
        <dbReference type="EMBL" id="GGN35247.1"/>
    </source>
</evidence>
<dbReference type="AlphaFoldDB" id="A0A917XKD0"/>
<dbReference type="Proteomes" id="UP000653411">
    <property type="component" value="Unassembled WGS sequence"/>
</dbReference>
<accession>A0A917XKD0</accession>
<organism evidence="1 2">
    <name type="scientific">Streptomyces fuscichromogenes</name>
    <dbReference type="NCBI Taxonomy" id="1324013"/>
    <lineage>
        <taxon>Bacteria</taxon>
        <taxon>Bacillati</taxon>
        <taxon>Actinomycetota</taxon>
        <taxon>Actinomycetes</taxon>
        <taxon>Kitasatosporales</taxon>
        <taxon>Streptomycetaceae</taxon>
        <taxon>Streptomyces</taxon>
    </lineage>
</organism>
<reference evidence="1" key="1">
    <citation type="journal article" date="2014" name="Int. J. Syst. Evol. Microbiol.">
        <title>Complete genome sequence of Corynebacterium casei LMG S-19264T (=DSM 44701T), isolated from a smear-ripened cheese.</title>
        <authorList>
            <consortium name="US DOE Joint Genome Institute (JGI-PGF)"/>
            <person name="Walter F."/>
            <person name="Albersmeier A."/>
            <person name="Kalinowski J."/>
            <person name="Ruckert C."/>
        </authorList>
    </citation>
    <scope>NUCLEOTIDE SEQUENCE</scope>
    <source>
        <strain evidence="1">CGMCC 4.7110</strain>
    </source>
</reference>
<evidence type="ECO:0000313" key="2">
    <source>
        <dbReference type="Proteomes" id="UP000653411"/>
    </source>
</evidence>
<reference evidence="1" key="2">
    <citation type="submission" date="2020-09" db="EMBL/GenBank/DDBJ databases">
        <authorList>
            <person name="Sun Q."/>
            <person name="Zhou Y."/>
        </authorList>
    </citation>
    <scope>NUCLEOTIDE SEQUENCE</scope>
    <source>
        <strain evidence="1">CGMCC 4.7110</strain>
    </source>
</reference>
<protein>
    <submittedName>
        <fullName evidence="1">Uncharacterized protein</fullName>
    </submittedName>
</protein>